<feature type="signal peptide" evidence="1">
    <location>
        <begin position="1"/>
        <end position="20"/>
    </location>
</feature>
<reference evidence="3 4" key="1">
    <citation type="submission" date="2020-08" db="EMBL/GenBank/DDBJ databases">
        <title>Genomic Encyclopedia of Type Strains, Phase IV (KMG-IV): sequencing the most valuable type-strain genomes for metagenomic binning, comparative biology and taxonomic classification.</title>
        <authorList>
            <person name="Goeker M."/>
        </authorList>
    </citation>
    <scope>NUCLEOTIDE SEQUENCE [LARGE SCALE GENOMIC DNA]</scope>
    <source>
        <strain evidence="3 4">DSM 17976</strain>
    </source>
</reference>
<evidence type="ECO:0000313" key="3">
    <source>
        <dbReference type="EMBL" id="MBB3837477.1"/>
    </source>
</evidence>
<evidence type="ECO:0000256" key="1">
    <source>
        <dbReference type="SAM" id="SignalP"/>
    </source>
</evidence>
<organism evidence="3 4">
    <name type="scientific">Runella defluvii</name>
    <dbReference type="NCBI Taxonomy" id="370973"/>
    <lineage>
        <taxon>Bacteria</taxon>
        <taxon>Pseudomonadati</taxon>
        <taxon>Bacteroidota</taxon>
        <taxon>Cytophagia</taxon>
        <taxon>Cytophagales</taxon>
        <taxon>Spirosomataceae</taxon>
        <taxon>Runella</taxon>
    </lineage>
</organism>
<dbReference type="Proteomes" id="UP000541352">
    <property type="component" value="Unassembled WGS sequence"/>
</dbReference>
<dbReference type="Pfam" id="PF06283">
    <property type="entry name" value="ThuA"/>
    <property type="match status" value="1"/>
</dbReference>
<dbReference type="RefSeq" id="WP_183972188.1">
    <property type="nucleotide sequence ID" value="NZ_JACIBY010000002.1"/>
</dbReference>
<keyword evidence="1" id="KW-0732">Signal</keyword>
<accession>A0A7W5ZKG8</accession>
<evidence type="ECO:0000259" key="2">
    <source>
        <dbReference type="Pfam" id="PF06283"/>
    </source>
</evidence>
<dbReference type="InterPro" id="IPR029062">
    <property type="entry name" value="Class_I_gatase-like"/>
</dbReference>
<keyword evidence="3" id="KW-0808">Transferase</keyword>
<proteinExistence type="predicted"/>
<dbReference type="Gene3D" id="3.40.50.880">
    <property type="match status" value="1"/>
</dbReference>
<dbReference type="SUPFAM" id="SSF52317">
    <property type="entry name" value="Class I glutamine amidotransferase-like"/>
    <property type="match status" value="1"/>
</dbReference>
<dbReference type="PANTHER" id="PTHR40469:SF2">
    <property type="entry name" value="GALACTOSE-BINDING DOMAIN-LIKE SUPERFAMILY PROTEIN"/>
    <property type="match status" value="1"/>
</dbReference>
<comment type="caution">
    <text evidence="3">The sequence shown here is derived from an EMBL/GenBank/DDBJ whole genome shotgun (WGS) entry which is preliminary data.</text>
</comment>
<dbReference type="EMBL" id="JACIBY010000002">
    <property type="protein sequence ID" value="MBB3837477.1"/>
    <property type="molecule type" value="Genomic_DNA"/>
</dbReference>
<dbReference type="PANTHER" id="PTHR40469">
    <property type="entry name" value="SECRETED GLYCOSYL HYDROLASE"/>
    <property type="match status" value="1"/>
</dbReference>
<dbReference type="GO" id="GO:0016740">
    <property type="term" value="F:transferase activity"/>
    <property type="evidence" value="ECO:0007669"/>
    <property type="project" value="UniProtKB-KW"/>
</dbReference>
<feature type="chain" id="PRO_5031251810" evidence="1">
    <location>
        <begin position="21"/>
        <end position="253"/>
    </location>
</feature>
<protein>
    <submittedName>
        <fullName evidence="3">Type 1 glutamine amidotransferase</fullName>
    </submittedName>
</protein>
<dbReference type="AlphaFoldDB" id="A0A7W5ZKG8"/>
<sequence length="253" mass="28279">MTRLFYCCAFLLALTVSSFAQKKKKVASTTKDAILVFAKTKGFRHASIPKGKAALMLLGEQNRFAVDTTEDASAFTSENLKKYKAVVFLSTTGDVLNDAQQTAFEQYIRGGGGYVGIHAAADTEYDWPWYNQLVGAYFLSHPKQQSVDVVVHSQNHPSTSMLPDRWKRFDELYNYKKIVLGIKVLATLDESTYKGGANGVNHPFIWYREFDGGRSFYTGGGHTDESFVEPLFVQHLLGGIEYAMGRKSVKKPM</sequence>
<keyword evidence="4" id="KW-1185">Reference proteome</keyword>
<feature type="domain" description="ThuA-like" evidence="2">
    <location>
        <begin position="34"/>
        <end position="243"/>
    </location>
</feature>
<evidence type="ECO:0000313" key="4">
    <source>
        <dbReference type="Proteomes" id="UP000541352"/>
    </source>
</evidence>
<gene>
    <name evidence="3" type="ORF">FHS57_001471</name>
</gene>
<keyword evidence="3" id="KW-0315">Glutamine amidotransferase</keyword>
<dbReference type="InterPro" id="IPR029010">
    <property type="entry name" value="ThuA-like"/>
</dbReference>
<name>A0A7W5ZKG8_9BACT</name>